<evidence type="ECO:0000313" key="3">
    <source>
        <dbReference type="EMBL" id="KFM69034.1"/>
    </source>
</evidence>
<dbReference type="Proteomes" id="UP000054359">
    <property type="component" value="Unassembled WGS sequence"/>
</dbReference>
<dbReference type="SUPFAM" id="SSF103657">
    <property type="entry name" value="BAR/IMD domain-like"/>
    <property type="match status" value="1"/>
</dbReference>
<dbReference type="GO" id="GO:0019904">
    <property type="term" value="F:protein domain specific binding"/>
    <property type="evidence" value="ECO:0007669"/>
    <property type="project" value="InterPro"/>
</dbReference>
<organism evidence="3 4">
    <name type="scientific">Stegodyphus mimosarum</name>
    <name type="common">African social velvet spider</name>
    <dbReference type="NCBI Taxonomy" id="407821"/>
    <lineage>
        <taxon>Eukaryota</taxon>
        <taxon>Metazoa</taxon>
        <taxon>Ecdysozoa</taxon>
        <taxon>Arthropoda</taxon>
        <taxon>Chelicerata</taxon>
        <taxon>Arachnida</taxon>
        <taxon>Araneae</taxon>
        <taxon>Araneomorphae</taxon>
        <taxon>Entelegynae</taxon>
        <taxon>Eresoidea</taxon>
        <taxon>Eresidae</taxon>
        <taxon>Stegodyphus</taxon>
    </lineage>
</organism>
<reference evidence="3 4" key="1">
    <citation type="submission" date="2013-11" db="EMBL/GenBank/DDBJ databases">
        <title>Genome sequencing of Stegodyphus mimosarum.</title>
        <authorList>
            <person name="Bechsgaard J."/>
        </authorList>
    </citation>
    <scope>NUCLEOTIDE SEQUENCE [LARGE SCALE GENOMIC DNA]</scope>
</reference>
<dbReference type="Pfam" id="PF04629">
    <property type="entry name" value="ICA69"/>
    <property type="match status" value="1"/>
</dbReference>
<dbReference type="GO" id="GO:0051049">
    <property type="term" value="P:regulation of transport"/>
    <property type="evidence" value="ECO:0007669"/>
    <property type="project" value="TreeGrafter"/>
</dbReference>
<sequence length="340" mass="38575">MEKARTAYRGALMWMKDVSQQLDPDTCKQLEKFRKVQSNVRKTKVRFDKLKLDTLQKVDLLSFSRCNLFSQALAGYQNTLIAICEKVSHTMTSVAETTKGYQHYEFSMLKELTETSKKLAEKTTEQEEISSLTEQSKSSYADRDILLFFEAEYRDEESEVGRDLQYNSNSDKERISTSPSKSMPSKRKAAKKKLLSEKDKDNDFPLLELDNDDDIKSPLNFSSQSDHIPSSTGSSDFLTGAQNEDCDRSDLELLHEILDSNCDYKLSNNLTSQIQDICQASSLNQQINSSRRENLQNSSQASYFMPSQLLDMNKSFSSSTTDIQGPVNPPSETAKSIERG</sequence>
<dbReference type="InterPro" id="IPR024114">
    <property type="entry name" value="Islet_autoAg_Ica1/Ica1-like"/>
</dbReference>
<dbReference type="OrthoDB" id="2126778at2759"/>
<feature type="domain" description="AH" evidence="2">
    <location>
        <begin position="1"/>
        <end position="96"/>
    </location>
</feature>
<dbReference type="GO" id="GO:0005794">
    <property type="term" value="C:Golgi apparatus"/>
    <property type="evidence" value="ECO:0007669"/>
    <property type="project" value="TreeGrafter"/>
</dbReference>
<name>A0A087TV95_STEMI</name>
<dbReference type="STRING" id="407821.A0A087TV95"/>
<accession>A0A087TV95</accession>
<feature type="compositionally biased region" description="Basic and acidic residues" evidence="1">
    <location>
        <begin position="194"/>
        <end position="203"/>
    </location>
</feature>
<keyword evidence="4" id="KW-1185">Reference proteome</keyword>
<feature type="region of interest" description="Disordered" evidence="1">
    <location>
        <begin position="314"/>
        <end position="340"/>
    </location>
</feature>
<dbReference type="SMART" id="SM01237">
    <property type="entry name" value="ICA69"/>
    <property type="match status" value="1"/>
</dbReference>
<dbReference type="Pfam" id="PF06456">
    <property type="entry name" value="Arfaptin"/>
    <property type="match status" value="1"/>
</dbReference>
<dbReference type="InterPro" id="IPR027267">
    <property type="entry name" value="AH/BAR_dom_sf"/>
</dbReference>
<dbReference type="Gene3D" id="1.20.1270.60">
    <property type="entry name" value="Arfaptin homology (AH) domain/BAR domain"/>
    <property type="match status" value="1"/>
</dbReference>
<dbReference type="PROSITE" id="PS50870">
    <property type="entry name" value="AH"/>
    <property type="match status" value="1"/>
</dbReference>
<feature type="compositionally biased region" description="Polar residues" evidence="1">
    <location>
        <begin position="314"/>
        <end position="323"/>
    </location>
</feature>
<dbReference type="EMBL" id="KK116901">
    <property type="protein sequence ID" value="KFM69034.1"/>
    <property type="molecule type" value="Genomic_DNA"/>
</dbReference>
<feature type="non-terminal residue" evidence="3">
    <location>
        <position position="340"/>
    </location>
</feature>
<evidence type="ECO:0000256" key="1">
    <source>
        <dbReference type="SAM" id="MobiDB-lite"/>
    </source>
</evidence>
<feature type="compositionally biased region" description="Basic residues" evidence="1">
    <location>
        <begin position="184"/>
        <end position="193"/>
    </location>
</feature>
<protein>
    <submittedName>
        <fullName evidence="3">Islet cell autoantigen 1</fullName>
    </submittedName>
</protein>
<dbReference type="PANTHER" id="PTHR10164">
    <property type="entry name" value="ISLET CELL AUTOANTIGEN 1"/>
    <property type="match status" value="1"/>
</dbReference>
<dbReference type="InterPro" id="IPR006723">
    <property type="entry name" value="Islet_autoAg_Ica1_C"/>
</dbReference>
<evidence type="ECO:0000259" key="2">
    <source>
        <dbReference type="PROSITE" id="PS50870"/>
    </source>
</evidence>
<dbReference type="AlphaFoldDB" id="A0A087TV95"/>
<proteinExistence type="predicted"/>
<feature type="region of interest" description="Disordered" evidence="1">
    <location>
        <begin position="159"/>
        <end position="241"/>
    </location>
</feature>
<evidence type="ECO:0000313" key="4">
    <source>
        <dbReference type="Proteomes" id="UP000054359"/>
    </source>
</evidence>
<gene>
    <name evidence="3" type="ORF">X975_07285</name>
</gene>
<feature type="compositionally biased region" description="Polar residues" evidence="1">
    <location>
        <begin position="219"/>
        <end position="241"/>
    </location>
</feature>
<dbReference type="InterPro" id="IPR010504">
    <property type="entry name" value="AH_dom"/>
</dbReference>
<dbReference type="PANTHER" id="PTHR10164:SF4">
    <property type="entry name" value="GH23156P"/>
    <property type="match status" value="1"/>
</dbReference>